<dbReference type="HOGENOM" id="CLU_140244_0_0_7"/>
<proteinExistence type="predicted"/>
<dbReference type="eggNOG" id="ENOG50343K9">
    <property type="taxonomic scope" value="Bacteria"/>
</dbReference>
<evidence type="ECO:0000313" key="2">
    <source>
        <dbReference type="Proteomes" id="UP000002430"/>
    </source>
</evidence>
<dbReference type="KEGG" id="lip:LI0201"/>
<dbReference type="EMBL" id="AM180252">
    <property type="protein sequence ID" value="CAJ54257.1"/>
    <property type="molecule type" value="Genomic_DNA"/>
</dbReference>
<dbReference type="Proteomes" id="UP000002430">
    <property type="component" value="Chromosome"/>
</dbReference>
<dbReference type="STRING" id="363253.LI0201"/>
<accession>Q1MRW9</accession>
<gene>
    <name evidence="1" type="ordered locus">LI0201</name>
</gene>
<keyword evidence="2" id="KW-1185">Reference proteome</keyword>
<evidence type="ECO:0000313" key="1">
    <source>
        <dbReference type="EMBL" id="CAJ54257.1"/>
    </source>
</evidence>
<dbReference type="OrthoDB" id="5457538at2"/>
<dbReference type="AlphaFoldDB" id="Q1MRW9"/>
<dbReference type="RefSeq" id="WP_011526283.1">
    <property type="nucleotide sequence ID" value="NC_008011.1"/>
</dbReference>
<sequence>MEQLLIKLARQLESLDEASLMALWEKYANIVSQFEPTKRWEEATLIFSLIQAKHMKNQLFNYNWAEQVRPSTSSHEVPISVMLETKNKPHEVKQAKIIPFKKLIEKS</sequence>
<organism evidence="1 2">
    <name type="scientific">Lawsonia intracellularis (strain PHE/MN1-00)</name>
    <dbReference type="NCBI Taxonomy" id="363253"/>
    <lineage>
        <taxon>Bacteria</taxon>
        <taxon>Pseudomonadati</taxon>
        <taxon>Thermodesulfobacteriota</taxon>
        <taxon>Desulfovibrionia</taxon>
        <taxon>Desulfovibrionales</taxon>
        <taxon>Desulfovibrionaceae</taxon>
        <taxon>Lawsonia</taxon>
    </lineage>
</organism>
<protein>
    <submittedName>
        <fullName evidence="1">Uncharacterized protein</fullName>
    </submittedName>
</protein>
<reference evidence="1 2" key="1">
    <citation type="submission" date="2005-11" db="EMBL/GenBank/DDBJ databases">
        <title>The complete genome sequence of Lawsonia intracellularis: the causative agent of proliferative enteropathy.</title>
        <authorList>
            <person name="Kaur K."/>
            <person name="Zhang Q."/>
            <person name="Beckler D."/>
            <person name="Munir S."/>
            <person name="Li L."/>
            <person name="Kinsley K."/>
            <person name="Herron L."/>
            <person name="Peterson A."/>
            <person name="May B."/>
            <person name="Singh S."/>
            <person name="Gebhart C."/>
            <person name="Kapur V."/>
        </authorList>
    </citation>
    <scope>NUCLEOTIDE SEQUENCE [LARGE SCALE GENOMIC DNA]</scope>
    <source>
        <strain evidence="1 2">PHE/MN1-00</strain>
    </source>
</reference>
<name>Q1MRW9_LAWIP</name>